<reference evidence="1" key="1">
    <citation type="submission" date="2020-02" db="EMBL/GenBank/DDBJ databases">
        <authorList>
            <person name="Meier V. D."/>
        </authorList>
    </citation>
    <scope>NUCLEOTIDE SEQUENCE</scope>
    <source>
        <strain evidence="1">AVDCRST_MAG93</strain>
    </source>
</reference>
<dbReference type="AlphaFoldDB" id="A0A6J4JI59"/>
<name>A0A6J4JI59_9CHLR</name>
<feature type="non-terminal residue" evidence="1">
    <location>
        <position position="1"/>
    </location>
</feature>
<accession>A0A6J4JI59</accession>
<dbReference type="EMBL" id="CADCTR010001010">
    <property type="protein sequence ID" value="CAA9276968.1"/>
    <property type="molecule type" value="Genomic_DNA"/>
</dbReference>
<feature type="non-terminal residue" evidence="1">
    <location>
        <position position="40"/>
    </location>
</feature>
<evidence type="ECO:0000313" key="1">
    <source>
        <dbReference type="EMBL" id="CAA9276968.1"/>
    </source>
</evidence>
<gene>
    <name evidence="1" type="ORF">AVDCRST_MAG93-2943</name>
</gene>
<protein>
    <submittedName>
        <fullName evidence="1">Uncharacterized protein</fullName>
    </submittedName>
</protein>
<sequence length="40" mass="4451">DLPLLVSHRREHGHPAGTRAHQLTGLRGRHRYRSAVSAAL</sequence>
<proteinExistence type="predicted"/>
<organism evidence="1">
    <name type="scientific">uncultured Chloroflexia bacterium</name>
    <dbReference type="NCBI Taxonomy" id="1672391"/>
    <lineage>
        <taxon>Bacteria</taxon>
        <taxon>Bacillati</taxon>
        <taxon>Chloroflexota</taxon>
        <taxon>Chloroflexia</taxon>
        <taxon>environmental samples</taxon>
    </lineage>
</organism>